<dbReference type="InterPro" id="IPR013324">
    <property type="entry name" value="RNA_pol_sigma_r3/r4-like"/>
</dbReference>
<keyword evidence="7" id="KW-0240">DNA-directed RNA polymerase</keyword>
<feature type="domain" description="RNA polymerase sigma-70 region 2" evidence="5">
    <location>
        <begin position="15"/>
        <end position="78"/>
    </location>
</feature>
<evidence type="ECO:0000259" key="6">
    <source>
        <dbReference type="Pfam" id="PF08281"/>
    </source>
</evidence>
<dbReference type="Proteomes" id="UP000623842">
    <property type="component" value="Unassembled WGS sequence"/>
</dbReference>
<dbReference type="GO" id="GO:0003677">
    <property type="term" value="F:DNA binding"/>
    <property type="evidence" value="ECO:0007669"/>
    <property type="project" value="InterPro"/>
</dbReference>
<dbReference type="GO" id="GO:0016987">
    <property type="term" value="F:sigma factor activity"/>
    <property type="evidence" value="ECO:0007669"/>
    <property type="project" value="UniProtKB-KW"/>
</dbReference>
<evidence type="ECO:0000256" key="1">
    <source>
        <dbReference type="ARBA" id="ARBA00010641"/>
    </source>
</evidence>
<reference evidence="7" key="2">
    <citation type="submission" date="2020-09" db="EMBL/GenBank/DDBJ databases">
        <authorList>
            <person name="Sun Q."/>
            <person name="Kim S."/>
        </authorList>
    </citation>
    <scope>NUCLEOTIDE SEQUENCE</scope>
    <source>
        <strain evidence="7">KCTC 42731</strain>
    </source>
</reference>
<dbReference type="EMBL" id="BNCK01000015">
    <property type="protein sequence ID" value="GHG07650.1"/>
    <property type="molecule type" value="Genomic_DNA"/>
</dbReference>
<dbReference type="AlphaFoldDB" id="A0A919BQG1"/>
<protein>
    <submittedName>
        <fullName evidence="7">DNA-directed RNA polymerase sigma-70 factor</fullName>
    </submittedName>
</protein>
<evidence type="ECO:0000313" key="7">
    <source>
        <dbReference type="EMBL" id="GHG07650.1"/>
    </source>
</evidence>
<evidence type="ECO:0000256" key="2">
    <source>
        <dbReference type="ARBA" id="ARBA00023015"/>
    </source>
</evidence>
<evidence type="ECO:0000313" key="8">
    <source>
        <dbReference type="Proteomes" id="UP000623842"/>
    </source>
</evidence>
<keyword evidence="4" id="KW-0804">Transcription</keyword>
<dbReference type="GO" id="GO:0000428">
    <property type="term" value="C:DNA-directed RNA polymerase complex"/>
    <property type="evidence" value="ECO:0007669"/>
    <property type="project" value="UniProtKB-KW"/>
</dbReference>
<dbReference type="PANTHER" id="PTHR43133:SF45">
    <property type="entry name" value="RNA POLYMERASE ECF-TYPE SIGMA FACTOR"/>
    <property type="match status" value="1"/>
</dbReference>
<dbReference type="InterPro" id="IPR013249">
    <property type="entry name" value="RNA_pol_sigma70_r4_t2"/>
</dbReference>
<dbReference type="Pfam" id="PF04542">
    <property type="entry name" value="Sigma70_r2"/>
    <property type="match status" value="1"/>
</dbReference>
<dbReference type="InterPro" id="IPR007627">
    <property type="entry name" value="RNA_pol_sigma70_r2"/>
</dbReference>
<comment type="similarity">
    <text evidence="1">Belongs to the sigma-70 factor family. ECF subfamily.</text>
</comment>
<evidence type="ECO:0000256" key="3">
    <source>
        <dbReference type="ARBA" id="ARBA00023082"/>
    </source>
</evidence>
<evidence type="ECO:0000259" key="5">
    <source>
        <dbReference type="Pfam" id="PF04542"/>
    </source>
</evidence>
<keyword evidence="8" id="KW-1185">Reference proteome</keyword>
<dbReference type="GO" id="GO:0006352">
    <property type="term" value="P:DNA-templated transcription initiation"/>
    <property type="evidence" value="ECO:0007669"/>
    <property type="project" value="InterPro"/>
</dbReference>
<dbReference type="InterPro" id="IPR014284">
    <property type="entry name" value="RNA_pol_sigma-70_dom"/>
</dbReference>
<dbReference type="Pfam" id="PF08281">
    <property type="entry name" value="Sigma70_r4_2"/>
    <property type="match status" value="1"/>
</dbReference>
<accession>A0A919BQG1</accession>
<dbReference type="PANTHER" id="PTHR43133">
    <property type="entry name" value="RNA POLYMERASE ECF-TYPE SIGMA FACTO"/>
    <property type="match status" value="1"/>
</dbReference>
<dbReference type="NCBIfam" id="TIGR02937">
    <property type="entry name" value="sigma70-ECF"/>
    <property type="match status" value="1"/>
</dbReference>
<dbReference type="InterPro" id="IPR036388">
    <property type="entry name" value="WH-like_DNA-bd_sf"/>
</dbReference>
<dbReference type="SUPFAM" id="SSF88659">
    <property type="entry name" value="Sigma3 and sigma4 domains of RNA polymerase sigma factors"/>
    <property type="match status" value="1"/>
</dbReference>
<dbReference type="SUPFAM" id="SSF88946">
    <property type="entry name" value="Sigma2 domain of RNA polymerase sigma factors"/>
    <property type="match status" value="1"/>
</dbReference>
<keyword evidence="3" id="KW-0731">Sigma factor</keyword>
<comment type="caution">
    <text evidence="7">The sequence shown here is derived from an EMBL/GenBank/DDBJ whole genome shotgun (WGS) entry which is preliminary data.</text>
</comment>
<dbReference type="Gene3D" id="1.10.10.10">
    <property type="entry name" value="Winged helix-like DNA-binding domain superfamily/Winged helix DNA-binding domain"/>
    <property type="match status" value="1"/>
</dbReference>
<gene>
    <name evidence="7" type="ORF">GCM10017161_41690</name>
</gene>
<sequence length="161" mass="18747">MYNMPESFYQLKLKPHLGMLFKLCRVYCVNESDLDDLMQEVCLQVFLSSKTFKGHAKWSTWMYRVALNVCLTFKRQQKSHELYTDSINNSSNVEQSAESLELLYMGIRKLKPLDRALLLMHLEGFTYEEIAKVLGGNENSLAVRINRLKGKVAQEINKHDH</sequence>
<evidence type="ECO:0000256" key="4">
    <source>
        <dbReference type="ARBA" id="ARBA00023163"/>
    </source>
</evidence>
<keyword evidence="2" id="KW-0805">Transcription regulation</keyword>
<organism evidence="7 8">
    <name type="scientific">Thalassotalea marina</name>
    <dbReference type="NCBI Taxonomy" id="1673741"/>
    <lineage>
        <taxon>Bacteria</taxon>
        <taxon>Pseudomonadati</taxon>
        <taxon>Pseudomonadota</taxon>
        <taxon>Gammaproteobacteria</taxon>
        <taxon>Alteromonadales</taxon>
        <taxon>Colwelliaceae</taxon>
        <taxon>Thalassotalea</taxon>
    </lineage>
</organism>
<name>A0A919BQG1_9GAMM</name>
<dbReference type="InterPro" id="IPR013325">
    <property type="entry name" value="RNA_pol_sigma_r2"/>
</dbReference>
<reference evidence="7" key="1">
    <citation type="journal article" date="2014" name="Int. J. Syst. Evol. Microbiol.">
        <title>Complete genome sequence of Corynebacterium casei LMG S-19264T (=DSM 44701T), isolated from a smear-ripened cheese.</title>
        <authorList>
            <consortium name="US DOE Joint Genome Institute (JGI-PGF)"/>
            <person name="Walter F."/>
            <person name="Albersmeier A."/>
            <person name="Kalinowski J."/>
            <person name="Ruckert C."/>
        </authorList>
    </citation>
    <scope>NUCLEOTIDE SEQUENCE</scope>
    <source>
        <strain evidence="7">KCTC 42731</strain>
    </source>
</reference>
<dbReference type="Gene3D" id="1.10.1740.10">
    <property type="match status" value="1"/>
</dbReference>
<proteinExistence type="inferred from homology"/>
<feature type="domain" description="RNA polymerase sigma factor 70 region 4 type 2" evidence="6">
    <location>
        <begin position="101"/>
        <end position="149"/>
    </location>
</feature>
<dbReference type="InterPro" id="IPR039425">
    <property type="entry name" value="RNA_pol_sigma-70-like"/>
</dbReference>